<reference evidence="1 2" key="1">
    <citation type="journal article" date="2024" name="Insects">
        <title>An Improved Chromosome-Level Genome Assembly of the Firefly Pyrocoelia pectoralis.</title>
        <authorList>
            <person name="Fu X."/>
            <person name="Meyer-Rochow V.B."/>
            <person name="Ballantyne L."/>
            <person name="Zhu X."/>
        </authorList>
    </citation>
    <scope>NUCLEOTIDE SEQUENCE [LARGE SCALE GENOMIC DNA]</scope>
    <source>
        <strain evidence="1">XCY_ONT2</strain>
    </source>
</reference>
<evidence type="ECO:0000313" key="2">
    <source>
        <dbReference type="Proteomes" id="UP001329430"/>
    </source>
</evidence>
<sequence>MDSTNEDFATNFYNLTGTTIRERKKCFRALLNETQSPVNLSNLQPRTPLEEIFKIDALLHFQQHGVLFEVLKEGNPIVTERILREASFIDYLSKNVNGEALVEFYLHVSYNTKLKLMNKLSLHLRNADRGDEYFSCVKQAYGLYLASKLLPACSLDVILDHLSRYRIEVTPRYLLRIIKKYPSSTESVIDKLHRQSTSANFAKKYMYVFKYLFKNDEKLYSKLAEKYNVVITMGRRTTSTFLTERKQLAIDNPRKYYNLLHKKRIGRSLKEDFVSFYEQILPKSVNDFVSNFQKYFVLLKHIRSKPHRLRVLLDAFEKVYDCDFWQFEALITVELLKMMTVDDRVLWMQTHHKPKTFEDHTWITFLKTEDSLPKLKKLISFTFNIKLRTSLVSSLVETCRINCDKLALLDVLNYVVGNHRNDHPSIFQKFVTTLYGSFRLSELDQSHWDVINDFTIPSDNRWLNISIKEQYVYYCLDKGLSVDELLVSLLKSGFNQYSICEKKPAYQKICLQTFMKSLPAVYQSEELHKKHYDCLESFLKWNGRYPNDKLPSCLDDTTYEAIALRSETNYVSTPITSHLILAHFSEERAQTLLELLIKRQRISSFDKVSIWLLKYHPHFFKKNLDTIMLHLKASCWTVKPIFIHLSRYYTHLEIPEKMSEFCSSLDCSSWISNLLVYISKPDQFLNEIPMKLDVRDWKNYKLQQIMLPQLRKLLPHSLDHILHFCRSGYLQNIQRSLYSACYNLGELKLIPFLRELNNRPVSIRKHAIFLAFKVFNLKFSYDSLENSVRVETHPVVTKSLFKAAFNMFLRNCDGKAWDLMVECLKITDEKDVEIVKIFTKSKRVMRDYFVQYMLYVWDFVENYPSTGKVVELGKCDVLTAVTSELITLLPENFCTRLIRRYFLKPSTFGEVVTKFTCLYVIHYDSKFLAVICEMVADCLKEQWKDVNCQNLIYQFVKEFCAQCKAGNHLGMLQLFSDTWNSFLKPHEAYNEFLYLRLTIILVNTTKGDLIEIGKSLGQLCQLLNDCHCFIPHEICKSYELFKTEFLNNSEKDSIEESELVLLDSVLSDNIVSCLFVVLALPHIKLMSSRVESLHDSIIRKLRNCTNPILQVHLHNYFKNENFDNNRKSFCEYCADYI</sequence>
<keyword evidence="2" id="KW-1185">Reference proteome</keyword>
<dbReference type="EMBL" id="JAVRBK010000005">
    <property type="protein sequence ID" value="KAK5644262.1"/>
    <property type="molecule type" value="Genomic_DNA"/>
</dbReference>
<proteinExistence type="predicted"/>
<evidence type="ECO:0000313" key="1">
    <source>
        <dbReference type="EMBL" id="KAK5644262.1"/>
    </source>
</evidence>
<dbReference type="Proteomes" id="UP001329430">
    <property type="component" value="Chromosome 5"/>
</dbReference>
<protein>
    <submittedName>
        <fullName evidence="1">Uncharacterized protein</fullName>
    </submittedName>
</protein>
<accession>A0AAN7VAX0</accession>
<name>A0AAN7VAX0_9COLE</name>
<gene>
    <name evidence="1" type="ORF">RI129_008107</name>
</gene>
<comment type="caution">
    <text evidence="1">The sequence shown here is derived from an EMBL/GenBank/DDBJ whole genome shotgun (WGS) entry which is preliminary data.</text>
</comment>
<organism evidence="1 2">
    <name type="scientific">Pyrocoelia pectoralis</name>
    <dbReference type="NCBI Taxonomy" id="417401"/>
    <lineage>
        <taxon>Eukaryota</taxon>
        <taxon>Metazoa</taxon>
        <taxon>Ecdysozoa</taxon>
        <taxon>Arthropoda</taxon>
        <taxon>Hexapoda</taxon>
        <taxon>Insecta</taxon>
        <taxon>Pterygota</taxon>
        <taxon>Neoptera</taxon>
        <taxon>Endopterygota</taxon>
        <taxon>Coleoptera</taxon>
        <taxon>Polyphaga</taxon>
        <taxon>Elateriformia</taxon>
        <taxon>Elateroidea</taxon>
        <taxon>Lampyridae</taxon>
        <taxon>Lampyrinae</taxon>
        <taxon>Pyrocoelia</taxon>
    </lineage>
</organism>
<dbReference type="AlphaFoldDB" id="A0AAN7VAX0"/>